<keyword evidence="3" id="KW-0808">Transferase</keyword>
<dbReference type="InterPro" id="IPR011009">
    <property type="entry name" value="Kinase-like_dom_sf"/>
</dbReference>
<reference evidence="10" key="1">
    <citation type="submission" date="2023-12" db="EMBL/GenBank/DDBJ databases">
        <title>Genome assembly of Anisodus tanguticus.</title>
        <authorList>
            <person name="Wang Y.-J."/>
        </authorList>
    </citation>
    <scope>NUCLEOTIDE SEQUENCE</scope>
    <source>
        <strain evidence="10">KB-2021</strain>
        <tissue evidence="10">Leaf</tissue>
    </source>
</reference>
<dbReference type="FunFam" id="3.30.200.20:FF:000075">
    <property type="entry name" value="Probable serine/threonine-protein kinase WNK1"/>
    <property type="match status" value="1"/>
</dbReference>
<keyword evidence="11" id="KW-1185">Reference proteome</keyword>
<keyword evidence="6" id="KW-0067">ATP-binding</keyword>
<dbReference type="PANTHER" id="PTHR13902">
    <property type="entry name" value="SERINE/THREONINE-PROTEIN KINASE WNK WITH NO LYSINE -RELATED"/>
    <property type="match status" value="1"/>
</dbReference>
<evidence type="ECO:0000256" key="6">
    <source>
        <dbReference type="ARBA" id="ARBA00022840"/>
    </source>
</evidence>
<dbReference type="GO" id="GO:0004674">
    <property type="term" value="F:protein serine/threonine kinase activity"/>
    <property type="evidence" value="ECO:0007669"/>
    <property type="project" value="UniProtKB-KW"/>
</dbReference>
<evidence type="ECO:0000256" key="2">
    <source>
        <dbReference type="ARBA" id="ARBA00022527"/>
    </source>
</evidence>
<dbReference type="InterPro" id="IPR050588">
    <property type="entry name" value="WNK_Ser-Thr_kinase"/>
</dbReference>
<dbReference type="EMBL" id="JAVYJV010000006">
    <property type="protein sequence ID" value="KAK4369333.1"/>
    <property type="molecule type" value="Genomic_DNA"/>
</dbReference>
<dbReference type="Gene3D" id="3.30.200.20">
    <property type="entry name" value="Phosphorylase Kinase, domain 1"/>
    <property type="match status" value="1"/>
</dbReference>
<proteinExistence type="predicted"/>
<protein>
    <recommendedName>
        <fullName evidence="1">non-specific serine/threonine protein kinase</fullName>
        <ecNumber evidence="1">2.7.11.1</ecNumber>
    </recommendedName>
</protein>
<evidence type="ECO:0000313" key="11">
    <source>
        <dbReference type="Proteomes" id="UP001291623"/>
    </source>
</evidence>
<evidence type="ECO:0000313" key="10">
    <source>
        <dbReference type="EMBL" id="KAK4369333.1"/>
    </source>
</evidence>
<keyword evidence="2" id="KW-0723">Serine/threonine-protein kinase</keyword>
<dbReference type="InterPro" id="IPR000719">
    <property type="entry name" value="Prot_kinase_dom"/>
</dbReference>
<comment type="catalytic activity">
    <reaction evidence="8">
        <text>L-seryl-[protein] + ATP = O-phospho-L-seryl-[protein] + ADP + H(+)</text>
        <dbReference type="Rhea" id="RHEA:17989"/>
        <dbReference type="Rhea" id="RHEA-COMP:9863"/>
        <dbReference type="Rhea" id="RHEA-COMP:11604"/>
        <dbReference type="ChEBI" id="CHEBI:15378"/>
        <dbReference type="ChEBI" id="CHEBI:29999"/>
        <dbReference type="ChEBI" id="CHEBI:30616"/>
        <dbReference type="ChEBI" id="CHEBI:83421"/>
        <dbReference type="ChEBI" id="CHEBI:456216"/>
        <dbReference type="EC" id="2.7.11.1"/>
    </reaction>
</comment>
<evidence type="ECO:0000256" key="3">
    <source>
        <dbReference type="ARBA" id="ARBA00022679"/>
    </source>
</evidence>
<sequence>MVDKGEKSQLHSRPHGFLAPLDFWGRDEKGGASCVKDWFLLGFGEDSLVVTVYTHFTYCSCMSIEVSLLVWIPIIELKMPSASPDPTDEEREPFAEADPCGKFGRYAELLGHGAVKKVYRAFDLEEGRDVAWNQIKLSEFSDTPYIISKIHSEIELLKNLKNDNIIVLYMFGKTMNITSSISSLRNVLLVI</sequence>
<evidence type="ECO:0000256" key="4">
    <source>
        <dbReference type="ARBA" id="ARBA00022741"/>
    </source>
</evidence>
<dbReference type="Proteomes" id="UP001291623">
    <property type="component" value="Unassembled WGS sequence"/>
</dbReference>
<keyword evidence="4" id="KW-0547">Nucleotide-binding</keyword>
<dbReference type="SUPFAM" id="SSF56112">
    <property type="entry name" value="Protein kinase-like (PK-like)"/>
    <property type="match status" value="1"/>
</dbReference>
<evidence type="ECO:0000256" key="7">
    <source>
        <dbReference type="ARBA" id="ARBA00047899"/>
    </source>
</evidence>
<dbReference type="AlphaFoldDB" id="A0AAE1SH92"/>
<dbReference type="GO" id="GO:0005524">
    <property type="term" value="F:ATP binding"/>
    <property type="evidence" value="ECO:0007669"/>
    <property type="project" value="UniProtKB-KW"/>
</dbReference>
<organism evidence="10 11">
    <name type="scientific">Anisodus tanguticus</name>
    <dbReference type="NCBI Taxonomy" id="243964"/>
    <lineage>
        <taxon>Eukaryota</taxon>
        <taxon>Viridiplantae</taxon>
        <taxon>Streptophyta</taxon>
        <taxon>Embryophyta</taxon>
        <taxon>Tracheophyta</taxon>
        <taxon>Spermatophyta</taxon>
        <taxon>Magnoliopsida</taxon>
        <taxon>eudicotyledons</taxon>
        <taxon>Gunneridae</taxon>
        <taxon>Pentapetalae</taxon>
        <taxon>asterids</taxon>
        <taxon>lamiids</taxon>
        <taxon>Solanales</taxon>
        <taxon>Solanaceae</taxon>
        <taxon>Solanoideae</taxon>
        <taxon>Hyoscyameae</taxon>
        <taxon>Anisodus</taxon>
    </lineage>
</organism>
<keyword evidence="5" id="KW-0418">Kinase</keyword>
<evidence type="ECO:0000256" key="5">
    <source>
        <dbReference type="ARBA" id="ARBA00022777"/>
    </source>
</evidence>
<dbReference type="PROSITE" id="PS50011">
    <property type="entry name" value="PROTEIN_KINASE_DOM"/>
    <property type="match status" value="1"/>
</dbReference>
<evidence type="ECO:0000256" key="8">
    <source>
        <dbReference type="ARBA" id="ARBA00048679"/>
    </source>
</evidence>
<comment type="caution">
    <text evidence="10">The sequence shown here is derived from an EMBL/GenBank/DDBJ whole genome shotgun (WGS) entry which is preliminary data.</text>
</comment>
<feature type="domain" description="Protein kinase" evidence="9">
    <location>
        <begin position="104"/>
        <end position="191"/>
    </location>
</feature>
<gene>
    <name evidence="10" type="ORF">RND71_013125</name>
</gene>
<evidence type="ECO:0000256" key="1">
    <source>
        <dbReference type="ARBA" id="ARBA00012513"/>
    </source>
</evidence>
<dbReference type="EC" id="2.7.11.1" evidence="1"/>
<evidence type="ECO:0000259" key="9">
    <source>
        <dbReference type="PROSITE" id="PS50011"/>
    </source>
</evidence>
<comment type="catalytic activity">
    <reaction evidence="7">
        <text>L-threonyl-[protein] + ATP = O-phospho-L-threonyl-[protein] + ADP + H(+)</text>
        <dbReference type="Rhea" id="RHEA:46608"/>
        <dbReference type="Rhea" id="RHEA-COMP:11060"/>
        <dbReference type="Rhea" id="RHEA-COMP:11605"/>
        <dbReference type="ChEBI" id="CHEBI:15378"/>
        <dbReference type="ChEBI" id="CHEBI:30013"/>
        <dbReference type="ChEBI" id="CHEBI:30616"/>
        <dbReference type="ChEBI" id="CHEBI:61977"/>
        <dbReference type="ChEBI" id="CHEBI:456216"/>
        <dbReference type="EC" id="2.7.11.1"/>
    </reaction>
</comment>
<accession>A0AAE1SH92</accession>
<name>A0AAE1SH92_9SOLA</name>